<keyword evidence="1" id="KW-0472">Membrane</keyword>
<dbReference type="OrthoDB" id="1263561at2"/>
<protein>
    <submittedName>
        <fullName evidence="2">Uncharacterized protein</fullName>
    </submittedName>
</protein>
<comment type="caution">
    <text evidence="2">The sequence shown here is derived from an EMBL/GenBank/DDBJ whole genome shotgun (WGS) entry which is preliminary data.</text>
</comment>
<evidence type="ECO:0000313" key="2">
    <source>
        <dbReference type="EMBL" id="PHN01235.1"/>
    </source>
</evidence>
<keyword evidence="1" id="KW-1133">Transmembrane helix</keyword>
<gene>
    <name evidence="2" type="ORF">CRP01_38160</name>
</gene>
<dbReference type="EMBL" id="PDUD01000059">
    <property type="protein sequence ID" value="PHN01235.1"/>
    <property type="molecule type" value="Genomic_DNA"/>
</dbReference>
<name>A0A2D0MYB4_FLAN2</name>
<keyword evidence="3" id="KW-1185">Reference proteome</keyword>
<organism evidence="2 3">
    <name type="scientific">Flavilitoribacter nigricans (strain ATCC 23147 / DSM 23189 / NBRC 102662 / NCIMB 1420 / SS-2)</name>
    <name type="common">Lewinella nigricans</name>
    <dbReference type="NCBI Taxonomy" id="1122177"/>
    <lineage>
        <taxon>Bacteria</taxon>
        <taxon>Pseudomonadati</taxon>
        <taxon>Bacteroidota</taxon>
        <taxon>Saprospiria</taxon>
        <taxon>Saprospirales</taxon>
        <taxon>Lewinellaceae</taxon>
        <taxon>Flavilitoribacter</taxon>
    </lineage>
</organism>
<evidence type="ECO:0000313" key="3">
    <source>
        <dbReference type="Proteomes" id="UP000223913"/>
    </source>
</evidence>
<evidence type="ECO:0000256" key="1">
    <source>
        <dbReference type="SAM" id="Phobius"/>
    </source>
</evidence>
<proteinExistence type="predicted"/>
<dbReference type="RefSeq" id="WP_099155365.1">
    <property type="nucleotide sequence ID" value="NZ_PDUD01000059.1"/>
</dbReference>
<dbReference type="AlphaFoldDB" id="A0A2D0MYB4"/>
<accession>A0A2D0MYB4</accession>
<keyword evidence="1" id="KW-0812">Transmembrane</keyword>
<dbReference type="Proteomes" id="UP000223913">
    <property type="component" value="Unassembled WGS sequence"/>
</dbReference>
<feature type="transmembrane region" description="Helical" evidence="1">
    <location>
        <begin position="21"/>
        <end position="43"/>
    </location>
</feature>
<sequence>MIISFKKFPASERSWFSNGLLFTYLSVFIMRIIILLPIVFLLACNNKLQVTTNEPLGTTFLESPGSGLVTLRSTGEGSNFKKAEKDAIIRAFETVILRGMPRFTALSRPMVASESEFRAKAPEFFNGLVQEGTYERFITEQWDPVEIAAQRGKRISKDMTINYQNLRKYLEEIGATRKFGY</sequence>
<reference evidence="2 3" key="1">
    <citation type="submission" date="2017-10" db="EMBL/GenBank/DDBJ databases">
        <title>The draft genome sequence of Lewinella nigricans NBRC 102662.</title>
        <authorList>
            <person name="Wang K."/>
        </authorList>
    </citation>
    <scope>NUCLEOTIDE SEQUENCE [LARGE SCALE GENOMIC DNA]</scope>
    <source>
        <strain evidence="2 3">NBRC 102662</strain>
    </source>
</reference>